<evidence type="ECO:0000313" key="2">
    <source>
        <dbReference type="Proteomes" id="UP000583556"/>
    </source>
</evidence>
<gene>
    <name evidence="1" type="ORF">HHL27_17020</name>
</gene>
<dbReference type="AlphaFoldDB" id="A0A7Y0BSA9"/>
<comment type="caution">
    <text evidence="1">The sequence shown here is derived from an EMBL/GenBank/DDBJ whole genome shotgun (WGS) entry which is preliminary data.</text>
</comment>
<evidence type="ECO:0000313" key="1">
    <source>
        <dbReference type="EMBL" id="NML95380.1"/>
    </source>
</evidence>
<proteinExistence type="predicted"/>
<dbReference type="Proteomes" id="UP000583556">
    <property type="component" value="Unassembled WGS sequence"/>
</dbReference>
<accession>A0A7Y0BSA9</accession>
<sequence length="220" mass="23577">MVSKIDSTPVSLAARGGLGSFTPASVDPRLAAQFGLPTHGKLFRFTPAGSETRPNRAVTVAIRIDGADARAISVRGTLPASATVPGFAAVRIAPTVYNLGAARGYQSFAAGSGTVLPREIQRLDIPDLRSFTPAGSTTSVNPGRLAPRIQIDEKERTGRAPRTLETQGDYQLDLGGSYRLTRNFNAIAGIRYSSERDRLRPLTDGKQDNQAVYVGTQFRF</sequence>
<keyword evidence="2" id="KW-1185">Reference proteome</keyword>
<dbReference type="EMBL" id="JABBGM010000009">
    <property type="protein sequence ID" value="NML95380.1"/>
    <property type="molecule type" value="Genomic_DNA"/>
</dbReference>
<reference evidence="1 2" key="1">
    <citation type="submission" date="2020-04" db="EMBL/GenBank/DDBJ databases">
        <title>Novosphingobium sp. TW-4 isolated from soil.</title>
        <authorList>
            <person name="Dahal R.H."/>
            <person name="Chaudhary D.K."/>
        </authorList>
    </citation>
    <scope>NUCLEOTIDE SEQUENCE [LARGE SCALE GENOMIC DNA]</scope>
    <source>
        <strain evidence="1 2">TW-4</strain>
    </source>
</reference>
<evidence type="ECO:0008006" key="3">
    <source>
        <dbReference type="Google" id="ProtNLM"/>
    </source>
</evidence>
<protein>
    <recommendedName>
        <fullName evidence="3">Porin domain-containing protein</fullName>
    </recommendedName>
</protein>
<name>A0A7Y0BSA9_9SPHN</name>
<organism evidence="1 2">
    <name type="scientific">Novosphingobium olei</name>
    <dbReference type="NCBI Taxonomy" id="2728851"/>
    <lineage>
        <taxon>Bacteria</taxon>
        <taxon>Pseudomonadati</taxon>
        <taxon>Pseudomonadota</taxon>
        <taxon>Alphaproteobacteria</taxon>
        <taxon>Sphingomonadales</taxon>
        <taxon>Sphingomonadaceae</taxon>
        <taxon>Novosphingobium</taxon>
    </lineage>
</organism>